<evidence type="ECO:0000313" key="3">
    <source>
        <dbReference type="EnsemblMetazoa" id="LLOJ008879-PA"/>
    </source>
</evidence>
<reference evidence="2" key="2">
    <citation type="journal article" date="2020" name="BMC">
        <title>Leishmania infection induces a limited differential gene expression in the sand fly midgut.</title>
        <authorList>
            <person name="Coutinho-Abreu I.V."/>
            <person name="Serafim T.D."/>
            <person name="Meneses C."/>
            <person name="Kamhawi S."/>
            <person name="Oliveira F."/>
            <person name="Valenzuela J.G."/>
        </authorList>
    </citation>
    <scope>NUCLEOTIDE SEQUENCE</scope>
    <source>
        <strain evidence="2">Jacobina</strain>
        <tissue evidence="2">Midgut</tissue>
    </source>
</reference>
<accession>A0A1B0CV94</accession>
<keyword evidence="4" id="KW-1185">Reference proteome</keyword>
<protein>
    <submittedName>
        <fullName evidence="2 3">Uncharacterized protein</fullName>
    </submittedName>
</protein>
<feature type="region of interest" description="Disordered" evidence="1">
    <location>
        <begin position="1"/>
        <end position="25"/>
    </location>
</feature>
<dbReference type="EMBL" id="GITU01010335">
    <property type="protein sequence ID" value="MBC1179038.1"/>
    <property type="molecule type" value="Transcribed_RNA"/>
</dbReference>
<proteinExistence type="predicted"/>
<dbReference type="Proteomes" id="UP000092461">
    <property type="component" value="Unassembled WGS sequence"/>
</dbReference>
<reference evidence="3" key="3">
    <citation type="submission" date="2020-05" db="UniProtKB">
        <authorList>
            <consortium name="EnsemblMetazoa"/>
        </authorList>
    </citation>
    <scope>IDENTIFICATION</scope>
    <source>
        <strain evidence="3">Jacobina</strain>
    </source>
</reference>
<feature type="compositionally biased region" description="Acidic residues" evidence="1">
    <location>
        <begin position="1"/>
        <end position="10"/>
    </location>
</feature>
<organism evidence="3 4">
    <name type="scientific">Lutzomyia longipalpis</name>
    <name type="common">Sand fly</name>
    <dbReference type="NCBI Taxonomy" id="7200"/>
    <lineage>
        <taxon>Eukaryota</taxon>
        <taxon>Metazoa</taxon>
        <taxon>Ecdysozoa</taxon>
        <taxon>Arthropoda</taxon>
        <taxon>Hexapoda</taxon>
        <taxon>Insecta</taxon>
        <taxon>Pterygota</taxon>
        <taxon>Neoptera</taxon>
        <taxon>Endopterygota</taxon>
        <taxon>Diptera</taxon>
        <taxon>Nematocera</taxon>
        <taxon>Psychodoidea</taxon>
        <taxon>Psychodidae</taxon>
        <taxon>Lutzomyia</taxon>
        <taxon>Lutzomyia</taxon>
    </lineage>
</organism>
<evidence type="ECO:0000313" key="4">
    <source>
        <dbReference type="Proteomes" id="UP000092461"/>
    </source>
</evidence>
<dbReference type="VEuPathDB" id="VectorBase:LLOJ008879"/>
<sequence>MKILEDDPDDFSGSKGNSSMHHYPESSTHYNFLYEFGHWGRRNELIATYERTRSLGSPGYVHEVLQYPEDRSRAAVINYVKINVKQSSPLGTSYISYGNLEL</sequence>
<name>A0A1B0CV94_LUTLO</name>
<dbReference type="AlphaFoldDB" id="A0A1B0CV94"/>
<reference evidence="4" key="1">
    <citation type="submission" date="2012-05" db="EMBL/GenBank/DDBJ databases">
        <title>Whole Genome Assembly of Lutzomyia longipalpis.</title>
        <authorList>
            <person name="Richards S."/>
            <person name="Qu C."/>
            <person name="Dillon R."/>
            <person name="Worley K."/>
            <person name="Scherer S."/>
            <person name="Batterton M."/>
            <person name="Taylor A."/>
            <person name="Hawes A."/>
            <person name="Hernandez B."/>
            <person name="Kovar C."/>
            <person name="Mandapat C."/>
            <person name="Pham C."/>
            <person name="Qu C."/>
            <person name="Jing C."/>
            <person name="Bess C."/>
            <person name="Bandaranaike D."/>
            <person name="Ngo D."/>
            <person name="Ongeri F."/>
            <person name="Arias F."/>
            <person name="Lara F."/>
            <person name="Weissenberger G."/>
            <person name="Kamau G."/>
            <person name="Han H."/>
            <person name="Shen H."/>
            <person name="Dinh H."/>
            <person name="Khalil I."/>
            <person name="Jones J."/>
            <person name="Shafer J."/>
            <person name="Jayaseelan J."/>
            <person name="Quiroz J."/>
            <person name="Blankenburg K."/>
            <person name="Nguyen L."/>
            <person name="Jackson L."/>
            <person name="Francisco L."/>
            <person name="Tang L.-Y."/>
            <person name="Pu L.-L."/>
            <person name="Perales L."/>
            <person name="Lorensuhewa L."/>
            <person name="Munidasa M."/>
            <person name="Coyle M."/>
            <person name="Taylor M."/>
            <person name="Puazo M."/>
            <person name="Firestine M."/>
            <person name="Scheel M."/>
            <person name="Javaid M."/>
            <person name="Wang M."/>
            <person name="Li M."/>
            <person name="Tabassum N."/>
            <person name="Saada N."/>
            <person name="Osuji N."/>
            <person name="Aqrawi P."/>
            <person name="Fu Q."/>
            <person name="Thornton R."/>
            <person name="Raj R."/>
            <person name="Goodspeed R."/>
            <person name="Mata R."/>
            <person name="Najjar R."/>
            <person name="Gubbala S."/>
            <person name="Lee S."/>
            <person name="Denson S."/>
            <person name="Patil S."/>
            <person name="Macmil S."/>
            <person name="Qi S."/>
            <person name="Matskevitch T."/>
            <person name="Palculict T."/>
            <person name="Mathew T."/>
            <person name="Vee V."/>
            <person name="Velamala V."/>
            <person name="Korchina V."/>
            <person name="Cai W."/>
            <person name="Liu W."/>
            <person name="Dai W."/>
            <person name="Zou X."/>
            <person name="Zhu Y."/>
            <person name="Zhang Y."/>
            <person name="Wu Y.-Q."/>
            <person name="Xin Y."/>
            <person name="Nazarath L."/>
            <person name="Kovar C."/>
            <person name="Han Y."/>
            <person name="Muzny D."/>
            <person name="Gibbs R."/>
        </authorList>
    </citation>
    <scope>NUCLEOTIDE SEQUENCE [LARGE SCALE GENOMIC DNA]</scope>
    <source>
        <strain evidence="4">Jacobina</strain>
    </source>
</reference>
<dbReference type="EnsemblMetazoa" id="LLOJ008879-RA">
    <property type="protein sequence ID" value="LLOJ008879-PA"/>
    <property type="gene ID" value="LLOJ008879"/>
</dbReference>
<evidence type="ECO:0000313" key="2">
    <source>
        <dbReference type="EMBL" id="MBC1179038.1"/>
    </source>
</evidence>
<feature type="compositionally biased region" description="Polar residues" evidence="1">
    <location>
        <begin position="14"/>
        <end position="25"/>
    </location>
</feature>
<dbReference type="EMBL" id="AJWK01030281">
    <property type="status" value="NOT_ANNOTATED_CDS"/>
    <property type="molecule type" value="Genomic_DNA"/>
</dbReference>
<evidence type="ECO:0000256" key="1">
    <source>
        <dbReference type="SAM" id="MobiDB-lite"/>
    </source>
</evidence>